<evidence type="ECO:0000313" key="7">
    <source>
        <dbReference type="EnsemblPlants" id="Zm00001eb057710_P003"/>
    </source>
</evidence>
<dbReference type="Proteomes" id="UP000007305">
    <property type="component" value="Chromosome 1"/>
</dbReference>
<dbReference type="AlphaFoldDB" id="A0A804M478"/>
<gene>
    <name evidence="7" type="primary">LOC100216647</name>
</gene>
<protein>
    <recommendedName>
        <fullName evidence="9">Transmembrane protein adipocyte-associated 1</fullName>
    </recommendedName>
</protein>
<reference evidence="8" key="1">
    <citation type="submission" date="2015-12" db="EMBL/GenBank/DDBJ databases">
        <title>Update maize B73 reference genome by single molecule sequencing technologies.</title>
        <authorList>
            <consortium name="Maize Genome Sequencing Project"/>
            <person name="Ware D."/>
        </authorList>
    </citation>
    <scope>NUCLEOTIDE SEQUENCE [LARGE SCALE GENOMIC DNA]</scope>
    <source>
        <strain evidence="8">cv. B73</strain>
    </source>
</reference>
<keyword evidence="4 6" id="KW-1133">Transmembrane helix</keyword>
<keyword evidence="3 6" id="KW-0812">Transmembrane</keyword>
<evidence type="ECO:0000256" key="3">
    <source>
        <dbReference type="ARBA" id="ARBA00022692"/>
    </source>
</evidence>
<sequence>MRALLADGGMALAMAPEVNESSGGAALSQGLLWWASECHGVLYSLAVMLPSLAFVGFLAWQARRSFRRISYGRSHVVVVAYYALLWVVAVLNLLWCFLQAWQCMPDRAFSWNVLSLFTKSGMLFLEVSLIAFLLQGNDASGFESLARTFVISGAVVAADALLKTIYVFGFGVPLFIDADQGTGGKWGLWILHKLVLTGVYGLIVFMHHSRWRNRLPGNRLLSVCFKILLLNLFGHWCFMNMISWLLYCSKTSILQLCMCDVAIEWCITVWMFPCCKWSWIWFMVI</sequence>
<dbReference type="EnsemblPlants" id="Zm00001eb057710_T003">
    <property type="protein sequence ID" value="Zm00001eb057710_P003"/>
    <property type="gene ID" value="Zm00001eb057710"/>
</dbReference>
<feature type="transmembrane region" description="Helical" evidence="6">
    <location>
        <begin position="41"/>
        <end position="60"/>
    </location>
</feature>
<feature type="transmembrane region" description="Helical" evidence="6">
    <location>
        <begin position="146"/>
        <end position="166"/>
    </location>
</feature>
<dbReference type="PANTHER" id="PTHR15876:SF8">
    <property type="entry name" value="TRANSMEMBRANE PROTEIN ADIPOCYTE-ASSOCIATED 1"/>
    <property type="match status" value="1"/>
</dbReference>
<evidence type="ECO:0000256" key="5">
    <source>
        <dbReference type="ARBA" id="ARBA00023136"/>
    </source>
</evidence>
<dbReference type="GO" id="GO:0016020">
    <property type="term" value="C:membrane"/>
    <property type="evidence" value="ECO:0007669"/>
    <property type="project" value="UniProtKB-SubCell"/>
</dbReference>
<organism evidence="7 8">
    <name type="scientific">Zea mays</name>
    <name type="common">Maize</name>
    <dbReference type="NCBI Taxonomy" id="4577"/>
    <lineage>
        <taxon>Eukaryota</taxon>
        <taxon>Viridiplantae</taxon>
        <taxon>Streptophyta</taxon>
        <taxon>Embryophyta</taxon>
        <taxon>Tracheophyta</taxon>
        <taxon>Spermatophyta</taxon>
        <taxon>Magnoliopsida</taxon>
        <taxon>Liliopsida</taxon>
        <taxon>Poales</taxon>
        <taxon>Poaceae</taxon>
        <taxon>PACMAD clade</taxon>
        <taxon>Panicoideae</taxon>
        <taxon>Andropogonodae</taxon>
        <taxon>Andropogoneae</taxon>
        <taxon>Tripsacinae</taxon>
        <taxon>Zea</taxon>
    </lineage>
</organism>
<reference evidence="7" key="2">
    <citation type="submission" date="2019-07" db="EMBL/GenBank/DDBJ databases">
        <authorList>
            <person name="Seetharam A."/>
            <person name="Woodhouse M."/>
            <person name="Cannon E."/>
        </authorList>
    </citation>
    <scope>NUCLEOTIDE SEQUENCE [LARGE SCALE GENOMIC DNA]</scope>
    <source>
        <strain evidence="7">cv. B73</strain>
    </source>
</reference>
<feature type="transmembrane region" description="Helical" evidence="6">
    <location>
        <begin position="186"/>
        <end position="206"/>
    </location>
</feature>
<comment type="subcellular location">
    <subcellularLocation>
        <location evidence="1">Membrane</location>
        <topology evidence="1">Multi-pass membrane protein</topology>
    </subcellularLocation>
</comment>
<proteinExistence type="inferred from homology"/>
<dbReference type="Pfam" id="PF10160">
    <property type="entry name" value="Tmemb_40"/>
    <property type="match status" value="1"/>
</dbReference>
<keyword evidence="5 6" id="KW-0472">Membrane</keyword>
<reference evidence="7" key="3">
    <citation type="submission" date="2021-05" db="UniProtKB">
        <authorList>
            <consortium name="EnsemblPlants"/>
        </authorList>
    </citation>
    <scope>IDENTIFICATION</scope>
    <source>
        <strain evidence="7">cv. B73</strain>
    </source>
</reference>
<feature type="transmembrane region" description="Helical" evidence="6">
    <location>
        <begin position="113"/>
        <end position="134"/>
    </location>
</feature>
<name>A0A804M478_MAIZE</name>
<evidence type="ECO:0000256" key="4">
    <source>
        <dbReference type="ARBA" id="ARBA00022989"/>
    </source>
</evidence>
<dbReference type="PANTHER" id="PTHR15876">
    <property type="entry name" value="TRANSMEMBRANE PROTEIN ADIPOCYTE-ASSOCIATED 1"/>
    <property type="match status" value="1"/>
</dbReference>
<evidence type="ECO:0008006" key="9">
    <source>
        <dbReference type="Google" id="ProtNLM"/>
    </source>
</evidence>
<dbReference type="OrthoDB" id="10027388at2759"/>
<dbReference type="Gramene" id="Zm00001eb057710_T003">
    <property type="protein sequence ID" value="Zm00001eb057710_P003"/>
    <property type="gene ID" value="Zm00001eb057710"/>
</dbReference>
<feature type="transmembrane region" description="Helical" evidence="6">
    <location>
        <begin position="253"/>
        <end position="273"/>
    </location>
</feature>
<evidence type="ECO:0000256" key="2">
    <source>
        <dbReference type="ARBA" id="ARBA00010125"/>
    </source>
</evidence>
<feature type="transmembrane region" description="Helical" evidence="6">
    <location>
        <begin position="81"/>
        <end position="101"/>
    </location>
</feature>
<keyword evidence="8" id="KW-1185">Reference proteome</keyword>
<evidence type="ECO:0000256" key="6">
    <source>
        <dbReference type="SAM" id="Phobius"/>
    </source>
</evidence>
<dbReference type="InterPro" id="IPR018781">
    <property type="entry name" value="TPRA1/CAND2/CAND8"/>
</dbReference>
<evidence type="ECO:0000256" key="1">
    <source>
        <dbReference type="ARBA" id="ARBA00004141"/>
    </source>
</evidence>
<comment type="similarity">
    <text evidence="2">Belongs to the UPF0359 family.</text>
</comment>
<accession>A0A804M478</accession>
<feature type="transmembrane region" description="Helical" evidence="6">
    <location>
        <begin position="227"/>
        <end position="247"/>
    </location>
</feature>
<evidence type="ECO:0000313" key="8">
    <source>
        <dbReference type="Proteomes" id="UP000007305"/>
    </source>
</evidence>